<evidence type="ECO:0000256" key="3">
    <source>
        <dbReference type="ARBA" id="ARBA00022723"/>
    </source>
</evidence>
<sequence length="274" mass="31760">MYRPDDFLFRYLDMKGIGGLNGEEWQANRRYCFQVMRNLGFAKKPMEQHMQEEVQCFNEILESSKGQPITICHQLGASIVNNISALVFGQRYELGDTTGRFVEALLRKFMLNATFFSVFDFLPIVRFLAYYIPHTRIYSVRSVFKDFKQFVRAKYDTTIGGYHIPAGTLVIPNFWKLHNDPTHWPDPSKYDPSRFLNADGTEMKEKPLAFLPFSLGKRSCPGETLAIMEIFIYVTTVLQKFRVHPEEGKSISLKPYDALMTVVDDTQKLCFTPR</sequence>
<dbReference type="GO" id="GO:0006805">
    <property type="term" value="P:xenobiotic metabolic process"/>
    <property type="evidence" value="ECO:0007669"/>
    <property type="project" value="TreeGrafter"/>
</dbReference>
<dbReference type="PANTHER" id="PTHR24300">
    <property type="entry name" value="CYTOCHROME P450 508A4-RELATED"/>
    <property type="match status" value="1"/>
</dbReference>
<dbReference type="GO" id="GO:0005506">
    <property type="term" value="F:iron ion binding"/>
    <property type="evidence" value="ECO:0007669"/>
    <property type="project" value="InterPro"/>
</dbReference>
<evidence type="ECO:0000256" key="2">
    <source>
        <dbReference type="ARBA" id="ARBA00010617"/>
    </source>
</evidence>
<protein>
    <recommendedName>
        <fullName evidence="10">Cytochrome</fullName>
    </recommendedName>
</protein>
<dbReference type="PRINTS" id="PR00465">
    <property type="entry name" value="EP450IV"/>
</dbReference>
<keyword evidence="9" id="KW-1185">Reference proteome</keyword>
<dbReference type="GO" id="GO:0006082">
    <property type="term" value="P:organic acid metabolic process"/>
    <property type="evidence" value="ECO:0007669"/>
    <property type="project" value="TreeGrafter"/>
</dbReference>
<proteinExistence type="inferred from homology"/>
<accession>A0AAQ4D2H2</accession>
<dbReference type="Pfam" id="PF00067">
    <property type="entry name" value="p450"/>
    <property type="match status" value="2"/>
</dbReference>
<dbReference type="PANTHER" id="PTHR24300:SF375">
    <property type="entry name" value="CYTOCHROME P450 FAMILY"/>
    <property type="match status" value="1"/>
</dbReference>
<keyword evidence="5 7" id="KW-0503">Monooxygenase</keyword>
<evidence type="ECO:0000313" key="9">
    <source>
        <dbReference type="Proteomes" id="UP001321473"/>
    </source>
</evidence>
<comment type="similarity">
    <text evidence="2 7">Belongs to the cytochrome P450 family.</text>
</comment>
<evidence type="ECO:0000256" key="7">
    <source>
        <dbReference type="RuleBase" id="RU000461"/>
    </source>
</evidence>
<keyword evidence="6 7" id="KW-0349">Heme</keyword>
<dbReference type="InterPro" id="IPR050182">
    <property type="entry name" value="Cytochrome_P450_fam2"/>
</dbReference>
<dbReference type="InterPro" id="IPR002403">
    <property type="entry name" value="Cyt_P450_E_grp-IV"/>
</dbReference>
<dbReference type="EMBL" id="JARKHS020036019">
    <property type="protein sequence ID" value="KAK8756662.1"/>
    <property type="molecule type" value="Genomic_DNA"/>
</dbReference>
<comment type="caution">
    <text evidence="8">The sequence shown here is derived from an EMBL/GenBank/DDBJ whole genome shotgun (WGS) entry which is preliminary data.</text>
</comment>
<feature type="binding site" description="axial binding residue" evidence="6">
    <location>
        <position position="220"/>
    </location>
    <ligand>
        <name>heme</name>
        <dbReference type="ChEBI" id="CHEBI:30413"/>
    </ligand>
    <ligandPart>
        <name>Fe</name>
        <dbReference type="ChEBI" id="CHEBI:18248"/>
    </ligandPart>
</feature>
<organism evidence="8 9">
    <name type="scientific">Amblyomma americanum</name>
    <name type="common">Lone star tick</name>
    <dbReference type="NCBI Taxonomy" id="6943"/>
    <lineage>
        <taxon>Eukaryota</taxon>
        <taxon>Metazoa</taxon>
        <taxon>Ecdysozoa</taxon>
        <taxon>Arthropoda</taxon>
        <taxon>Chelicerata</taxon>
        <taxon>Arachnida</taxon>
        <taxon>Acari</taxon>
        <taxon>Parasitiformes</taxon>
        <taxon>Ixodida</taxon>
        <taxon>Ixodoidea</taxon>
        <taxon>Ixodidae</taxon>
        <taxon>Amblyomminae</taxon>
        <taxon>Amblyomma</taxon>
    </lineage>
</organism>
<comment type="cofactor">
    <cofactor evidence="6">
        <name>heme</name>
        <dbReference type="ChEBI" id="CHEBI:30413"/>
    </cofactor>
</comment>
<dbReference type="AlphaFoldDB" id="A0AAQ4D2H2"/>
<evidence type="ECO:0000256" key="1">
    <source>
        <dbReference type="ARBA" id="ARBA00003690"/>
    </source>
</evidence>
<dbReference type="GO" id="GO:0016712">
    <property type="term" value="F:oxidoreductase activity, acting on paired donors, with incorporation or reduction of molecular oxygen, reduced flavin or flavoprotein as one donor, and incorporation of one atom of oxygen"/>
    <property type="evidence" value="ECO:0007669"/>
    <property type="project" value="TreeGrafter"/>
</dbReference>
<evidence type="ECO:0000313" key="8">
    <source>
        <dbReference type="EMBL" id="KAK8756662.1"/>
    </source>
</evidence>
<evidence type="ECO:0000256" key="4">
    <source>
        <dbReference type="ARBA" id="ARBA00023004"/>
    </source>
</evidence>
<dbReference type="GO" id="GO:0020037">
    <property type="term" value="F:heme binding"/>
    <property type="evidence" value="ECO:0007669"/>
    <property type="project" value="InterPro"/>
</dbReference>
<comment type="function">
    <text evidence="1">May be involved in the metabolism of insect hormones and in the breakdown of synthetic insecticides.</text>
</comment>
<keyword evidence="3 6" id="KW-0479">Metal-binding</keyword>
<dbReference type="GO" id="GO:0005789">
    <property type="term" value="C:endoplasmic reticulum membrane"/>
    <property type="evidence" value="ECO:0007669"/>
    <property type="project" value="UniProtKB-SubCell"/>
</dbReference>
<evidence type="ECO:0008006" key="10">
    <source>
        <dbReference type="Google" id="ProtNLM"/>
    </source>
</evidence>
<dbReference type="PROSITE" id="PS00086">
    <property type="entry name" value="CYTOCHROME_P450"/>
    <property type="match status" value="1"/>
</dbReference>
<dbReference type="SUPFAM" id="SSF48264">
    <property type="entry name" value="Cytochrome P450"/>
    <property type="match status" value="1"/>
</dbReference>
<dbReference type="Proteomes" id="UP001321473">
    <property type="component" value="Unassembled WGS sequence"/>
</dbReference>
<evidence type="ECO:0000256" key="6">
    <source>
        <dbReference type="PIRSR" id="PIRSR602403-1"/>
    </source>
</evidence>
<dbReference type="InterPro" id="IPR017972">
    <property type="entry name" value="Cyt_P450_CS"/>
</dbReference>
<evidence type="ECO:0000256" key="5">
    <source>
        <dbReference type="ARBA" id="ARBA00023033"/>
    </source>
</evidence>
<keyword evidence="4 6" id="KW-0408">Iron</keyword>
<keyword evidence="7" id="KW-0560">Oxidoreductase</keyword>
<gene>
    <name evidence="8" type="ORF">V5799_000643</name>
</gene>
<name>A0AAQ4D2H2_AMBAM</name>
<dbReference type="InterPro" id="IPR036396">
    <property type="entry name" value="Cyt_P450_sf"/>
</dbReference>
<reference evidence="8 9" key="1">
    <citation type="journal article" date="2023" name="Arcadia Sci">
        <title>De novo assembly of a long-read Amblyomma americanum tick genome.</title>
        <authorList>
            <person name="Chou S."/>
            <person name="Poskanzer K.E."/>
            <person name="Rollins M."/>
            <person name="Thuy-Boun P.S."/>
        </authorList>
    </citation>
    <scope>NUCLEOTIDE SEQUENCE [LARGE SCALE GENOMIC DNA]</scope>
    <source>
        <strain evidence="8">F_SG_1</strain>
        <tissue evidence="8">Salivary glands</tissue>
    </source>
</reference>
<dbReference type="Gene3D" id="1.10.630.10">
    <property type="entry name" value="Cytochrome P450"/>
    <property type="match status" value="2"/>
</dbReference>
<dbReference type="InterPro" id="IPR001128">
    <property type="entry name" value="Cyt_P450"/>
</dbReference>